<dbReference type="EMBL" id="FQUU01000010">
    <property type="protein sequence ID" value="SHF41098.1"/>
    <property type="molecule type" value="Genomic_DNA"/>
</dbReference>
<dbReference type="PROSITE" id="PS51729">
    <property type="entry name" value="GNAT_YJDJ"/>
    <property type="match status" value="1"/>
</dbReference>
<dbReference type="Proteomes" id="UP000184048">
    <property type="component" value="Unassembled WGS sequence"/>
</dbReference>
<dbReference type="AlphaFoldDB" id="A0A1M5BF94"/>
<dbReference type="RefSeq" id="WP_072835725.1">
    <property type="nucleotide sequence ID" value="NZ_FQUU01000010.1"/>
</dbReference>
<dbReference type="SUPFAM" id="SSF55729">
    <property type="entry name" value="Acyl-CoA N-acyltransferases (Nat)"/>
    <property type="match status" value="1"/>
</dbReference>
<dbReference type="Gene3D" id="3.40.630.30">
    <property type="match status" value="1"/>
</dbReference>
<dbReference type="InterPro" id="IPR045057">
    <property type="entry name" value="Gcn5-rel_NAT"/>
</dbReference>
<sequence>MLIQHKQNGSGGIFFIQDGHEDTVAALTYDQKDPGSIIIEHTEVDKALRGKDVGDQLIYKAVEFARSRHLKIHPICSFARAVFEMKKEYRDVYAEVED</sequence>
<dbReference type="PANTHER" id="PTHR31435">
    <property type="entry name" value="PROTEIN NATD1"/>
    <property type="match status" value="1"/>
</dbReference>
<proteinExistence type="predicted"/>
<keyword evidence="3" id="KW-1185">Reference proteome</keyword>
<dbReference type="Pfam" id="PF14542">
    <property type="entry name" value="Acetyltransf_CG"/>
    <property type="match status" value="1"/>
</dbReference>
<protein>
    <recommendedName>
        <fullName evidence="1">N-acetyltransferase domain-containing protein</fullName>
    </recommendedName>
</protein>
<dbReference type="STRING" id="1121884.SAMN02745131_02555"/>
<dbReference type="OrthoDB" id="9793389at2"/>
<evidence type="ECO:0000313" key="2">
    <source>
        <dbReference type="EMBL" id="SHF41098.1"/>
    </source>
</evidence>
<reference evidence="2 3" key="1">
    <citation type="submission" date="2016-11" db="EMBL/GenBank/DDBJ databases">
        <authorList>
            <person name="Jaros S."/>
            <person name="Januszkiewicz K."/>
            <person name="Wedrychowicz H."/>
        </authorList>
    </citation>
    <scope>NUCLEOTIDE SEQUENCE [LARGE SCALE GENOMIC DNA]</scope>
    <source>
        <strain evidence="2 3">DSM 18119</strain>
    </source>
</reference>
<feature type="domain" description="N-acetyltransferase" evidence="1">
    <location>
        <begin position="6"/>
        <end position="94"/>
    </location>
</feature>
<dbReference type="PANTHER" id="PTHR31435:SF10">
    <property type="entry name" value="BSR4717 PROTEIN"/>
    <property type="match status" value="1"/>
</dbReference>
<accession>A0A1M5BF94</accession>
<gene>
    <name evidence="2" type="ORF">SAMN02745131_02555</name>
</gene>
<evidence type="ECO:0000259" key="1">
    <source>
        <dbReference type="PROSITE" id="PS51729"/>
    </source>
</evidence>
<name>A0A1M5BF94_9BACT</name>
<dbReference type="InterPro" id="IPR031165">
    <property type="entry name" value="GNAT_YJDJ"/>
</dbReference>
<organism evidence="2 3">
    <name type="scientific">Flavisolibacter ginsengisoli DSM 18119</name>
    <dbReference type="NCBI Taxonomy" id="1121884"/>
    <lineage>
        <taxon>Bacteria</taxon>
        <taxon>Pseudomonadati</taxon>
        <taxon>Bacteroidota</taxon>
        <taxon>Chitinophagia</taxon>
        <taxon>Chitinophagales</taxon>
        <taxon>Chitinophagaceae</taxon>
        <taxon>Flavisolibacter</taxon>
    </lineage>
</organism>
<dbReference type="InterPro" id="IPR016181">
    <property type="entry name" value="Acyl_CoA_acyltransferase"/>
</dbReference>
<evidence type="ECO:0000313" key="3">
    <source>
        <dbReference type="Proteomes" id="UP000184048"/>
    </source>
</evidence>